<evidence type="ECO:0000256" key="2">
    <source>
        <dbReference type="SAM" id="Phobius"/>
    </source>
</evidence>
<sequence>MEKSPAAQSTRSASSLTEVHSHHHQEDAHLQSKMKTISTLDTARSGATALALGMGLAVLGTAGNTLRVYDTTRSDDPRDILSLWPANFNIKPTVALVVGSVFVVLASIVSLAFARVTSLRTKQTPAFSLGAPVIGLIASLIAIIFFYAVNASETTDTFASWTCRWKKVPMSQAPHWDTLCGQSYAGIYLAILLVPVEAAVLGLAVFQKKAERYTERYEGAKKSPAL</sequence>
<dbReference type="Proteomes" id="UP001302126">
    <property type="component" value="Unassembled WGS sequence"/>
</dbReference>
<proteinExistence type="predicted"/>
<keyword evidence="4" id="KW-1185">Reference proteome</keyword>
<feature type="transmembrane region" description="Helical" evidence="2">
    <location>
        <begin position="93"/>
        <end position="114"/>
    </location>
</feature>
<evidence type="ECO:0000313" key="4">
    <source>
        <dbReference type="Proteomes" id="UP001302126"/>
    </source>
</evidence>
<comment type="caution">
    <text evidence="3">The sequence shown here is derived from an EMBL/GenBank/DDBJ whole genome shotgun (WGS) entry which is preliminary data.</text>
</comment>
<keyword evidence="2" id="KW-1133">Transmembrane helix</keyword>
<reference evidence="3" key="2">
    <citation type="submission" date="2023-05" db="EMBL/GenBank/DDBJ databases">
        <authorList>
            <consortium name="Lawrence Berkeley National Laboratory"/>
            <person name="Steindorff A."/>
            <person name="Hensen N."/>
            <person name="Bonometti L."/>
            <person name="Westerberg I."/>
            <person name="Brannstrom I.O."/>
            <person name="Guillou S."/>
            <person name="Cros-Aarteil S."/>
            <person name="Calhoun S."/>
            <person name="Haridas S."/>
            <person name="Kuo A."/>
            <person name="Mondo S."/>
            <person name="Pangilinan J."/>
            <person name="Riley R."/>
            <person name="Labutti K."/>
            <person name="Andreopoulos B."/>
            <person name="Lipzen A."/>
            <person name="Chen C."/>
            <person name="Yanf M."/>
            <person name="Daum C."/>
            <person name="Ng V."/>
            <person name="Clum A."/>
            <person name="Ohm R."/>
            <person name="Martin F."/>
            <person name="Silar P."/>
            <person name="Natvig D."/>
            <person name="Lalanne C."/>
            <person name="Gautier V."/>
            <person name="Ament-Velasquez S.L."/>
            <person name="Kruys A."/>
            <person name="Hutchinson M.I."/>
            <person name="Powell A.J."/>
            <person name="Barry K."/>
            <person name="Miller A.N."/>
            <person name="Grigoriev I.V."/>
            <person name="Debuchy R."/>
            <person name="Gladieux P."/>
            <person name="Thoren M.H."/>
            <person name="Johannesson H."/>
        </authorList>
    </citation>
    <scope>NUCLEOTIDE SEQUENCE</scope>
    <source>
        <strain evidence="3">PSN309</strain>
    </source>
</reference>
<keyword evidence="2" id="KW-0812">Transmembrane</keyword>
<feature type="compositionally biased region" description="Polar residues" evidence="1">
    <location>
        <begin position="1"/>
        <end position="18"/>
    </location>
</feature>
<evidence type="ECO:0000256" key="1">
    <source>
        <dbReference type="SAM" id="MobiDB-lite"/>
    </source>
</evidence>
<name>A0AAN6WWL3_9PEZI</name>
<accession>A0AAN6WWL3</accession>
<protein>
    <submittedName>
        <fullName evidence="3">Uncharacterized protein</fullName>
    </submittedName>
</protein>
<evidence type="ECO:0000313" key="3">
    <source>
        <dbReference type="EMBL" id="KAK4189589.1"/>
    </source>
</evidence>
<keyword evidence="2" id="KW-0472">Membrane</keyword>
<feature type="transmembrane region" description="Helical" evidence="2">
    <location>
        <begin position="126"/>
        <end position="149"/>
    </location>
</feature>
<reference evidence="3" key="1">
    <citation type="journal article" date="2023" name="Mol. Phylogenet. Evol.">
        <title>Genome-scale phylogeny and comparative genomics of the fungal order Sordariales.</title>
        <authorList>
            <person name="Hensen N."/>
            <person name="Bonometti L."/>
            <person name="Westerberg I."/>
            <person name="Brannstrom I.O."/>
            <person name="Guillou S."/>
            <person name="Cros-Aarteil S."/>
            <person name="Calhoun S."/>
            <person name="Haridas S."/>
            <person name="Kuo A."/>
            <person name="Mondo S."/>
            <person name="Pangilinan J."/>
            <person name="Riley R."/>
            <person name="LaButti K."/>
            <person name="Andreopoulos B."/>
            <person name="Lipzen A."/>
            <person name="Chen C."/>
            <person name="Yan M."/>
            <person name="Daum C."/>
            <person name="Ng V."/>
            <person name="Clum A."/>
            <person name="Steindorff A."/>
            <person name="Ohm R.A."/>
            <person name="Martin F."/>
            <person name="Silar P."/>
            <person name="Natvig D.O."/>
            <person name="Lalanne C."/>
            <person name="Gautier V."/>
            <person name="Ament-Velasquez S.L."/>
            <person name="Kruys A."/>
            <person name="Hutchinson M.I."/>
            <person name="Powell A.J."/>
            <person name="Barry K."/>
            <person name="Miller A.N."/>
            <person name="Grigoriev I.V."/>
            <person name="Debuchy R."/>
            <person name="Gladieux P."/>
            <person name="Hiltunen Thoren M."/>
            <person name="Johannesson H."/>
        </authorList>
    </citation>
    <scope>NUCLEOTIDE SEQUENCE</scope>
    <source>
        <strain evidence="3">PSN309</strain>
    </source>
</reference>
<feature type="region of interest" description="Disordered" evidence="1">
    <location>
        <begin position="1"/>
        <end position="32"/>
    </location>
</feature>
<gene>
    <name evidence="3" type="ORF">QBC35DRAFT_139147</name>
</gene>
<dbReference type="EMBL" id="MU864374">
    <property type="protein sequence ID" value="KAK4189589.1"/>
    <property type="molecule type" value="Genomic_DNA"/>
</dbReference>
<feature type="transmembrane region" description="Helical" evidence="2">
    <location>
        <begin position="185"/>
        <end position="206"/>
    </location>
</feature>
<dbReference type="AlphaFoldDB" id="A0AAN6WWL3"/>
<organism evidence="3 4">
    <name type="scientific">Podospora australis</name>
    <dbReference type="NCBI Taxonomy" id="1536484"/>
    <lineage>
        <taxon>Eukaryota</taxon>
        <taxon>Fungi</taxon>
        <taxon>Dikarya</taxon>
        <taxon>Ascomycota</taxon>
        <taxon>Pezizomycotina</taxon>
        <taxon>Sordariomycetes</taxon>
        <taxon>Sordariomycetidae</taxon>
        <taxon>Sordariales</taxon>
        <taxon>Podosporaceae</taxon>
        <taxon>Podospora</taxon>
    </lineage>
</organism>